<evidence type="ECO:0000313" key="2">
    <source>
        <dbReference type="EMBL" id="RXK60506.1"/>
    </source>
</evidence>
<feature type="signal peptide" evidence="1">
    <location>
        <begin position="1"/>
        <end position="19"/>
    </location>
</feature>
<dbReference type="OrthoDB" id="9824598at2"/>
<evidence type="ECO:0000256" key="1">
    <source>
        <dbReference type="SAM" id="SignalP"/>
    </source>
</evidence>
<dbReference type="RefSeq" id="WP_129130466.1">
    <property type="nucleotide sequence ID" value="NZ_SDHW01000002.1"/>
</dbReference>
<feature type="chain" id="PRO_5020367946" description="DUF4251 domain-containing protein" evidence="1">
    <location>
        <begin position="20"/>
        <end position="154"/>
    </location>
</feature>
<protein>
    <recommendedName>
        <fullName evidence="4">DUF4251 domain-containing protein</fullName>
    </recommendedName>
</protein>
<comment type="caution">
    <text evidence="2">The sequence shown here is derived from an EMBL/GenBank/DDBJ whole genome shotgun (WGS) entry which is preliminary data.</text>
</comment>
<dbReference type="AlphaFoldDB" id="A0A4Q1CIR2"/>
<keyword evidence="3" id="KW-1185">Reference proteome</keyword>
<dbReference type="EMBL" id="SDHW01000002">
    <property type="protein sequence ID" value="RXK60506.1"/>
    <property type="molecule type" value="Genomic_DNA"/>
</dbReference>
<sequence length="154" mass="17283">MKQLVLVLALSILSTYSFAQEITFESGHQKHNNKPAMFGNVSSRFTPSQTFISDVMNYRLNQQVDLFITTGLRFKGEVSSITSDAPGLTTVTVQSTDRPGLLLSISRITMPDQTITYRGIMISRKHSDMLMLEKDPVTGNYTWNKKQVSNMLAD</sequence>
<evidence type="ECO:0008006" key="4">
    <source>
        <dbReference type="Google" id="ProtNLM"/>
    </source>
</evidence>
<reference evidence="2 3" key="1">
    <citation type="submission" date="2019-01" db="EMBL/GenBank/DDBJ databases">
        <title>Lacibacter sp. strain TTM-7.</title>
        <authorList>
            <person name="Chen W.-M."/>
        </authorList>
    </citation>
    <scope>NUCLEOTIDE SEQUENCE [LARGE SCALE GENOMIC DNA]</scope>
    <source>
        <strain evidence="2 3">TTM-7</strain>
    </source>
</reference>
<name>A0A4Q1CIR2_9BACT</name>
<accession>A0A4Q1CIR2</accession>
<proteinExistence type="predicted"/>
<evidence type="ECO:0000313" key="3">
    <source>
        <dbReference type="Proteomes" id="UP000290204"/>
    </source>
</evidence>
<keyword evidence="1" id="KW-0732">Signal</keyword>
<dbReference type="Proteomes" id="UP000290204">
    <property type="component" value="Unassembled WGS sequence"/>
</dbReference>
<organism evidence="2 3">
    <name type="scientific">Lacibacter luteus</name>
    <dbReference type="NCBI Taxonomy" id="2508719"/>
    <lineage>
        <taxon>Bacteria</taxon>
        <taxon>Pseudomonadati</taxon>
        <taxon>Bacteroidota</taxon>
        <taxon>Chitinophagia</taxon>
        <taxon>Chitinophagales</taxon>
        <taxon>Chitinophagaceae</taxon>
        <taxon>Lacibacter</taxon>
    </lineage>
</organism>
<gene>
    <name evidence="2" type="ORF">ESA94_08535</name>
</gene>